<dbReference type="GO" id="GO:0005634">
    <property type="term" value="C:nucleus"/>
    <property type="evidence" value="ECO:0007669"/>
    <property type="project" value="UniProtKB-SubCell"/>
</dbReference>
<feature type="region of interest" description="Disordered" evidence="10">
    <location>
        <begin position="115"/>
        <end position="175"/>
    </location>
</feature>
<dbReference type="Gene3D" id="3.30.160.60">
    <property type="entry name" value="Classic Zinc Finger"/>
    <property type="match status" value="1"/>
</dbReference>
<proteinExistence type="predicted"/>
<dbReference type="EMBL" id="VUJU01006169">
    <property type="protein sequence ID" value="KAF0749252.1"/>
    <property type="molecule type" value="Genomic_DNA"/>
</dbReference>
<evidence type="ECO:0000256" key="5">
    <source>
        <dbReference type="ARBA" id="ARBA00022833"/>
    </source>
</evidence>
<dbReference type="SMART" id="SM00355">
    <property type="entry name" value="ZnF_C2H2"/>
    <property type="match status" value="2"/>
</dbReference>
<feature type="region of interest" description="Disordered" evidence="10">
    <location>
        <begin position="430"/>
        <end position="457"/>
    </location>
</feature>
<evidence type="ECO:0000256" key="9">
    <source>
        <dbReference type="PROSITE-ProRule" id="PRU00042"/>
    </source>
</evidence>
<dbReference type="PROSITE" id="PS00028">
    <property type="entry name" value="ZINC_FINGER_C2H2_1"/>
    <property type="match status" value="1"/>
</dbReference>
<dbReference type="GO" id="GO:0000978">
    <property type="term" value="F:RNA polymerase II cis-regulatory region sequence-specific DNA binding"/>
    <property type="evidence" value="ECO:0007669"/>
    <property type="project" value="TreeGrafter"/>
</dbReference>
<keyword evidence="3" id="KW-0677">Repeat</keyword>
<feature type="compositionally biased region" description="Basic and acidic residues" evidence="10">
    <location>
        <begin position="442"/>
        <end position="457"/>
    </location>
</feature>
<dbReference type="InterPro" id="IPR013087">
    <property type="entry name" value="Znf_C2H2_type"/>
</dbReference>
<dbReference type="Pfam" id="PF00096">
    <property type="entry name" value="zf-C2H2"/>
    <property type="match status" value="1"/>
</dbReference>
<keyword evidence="13" id="KW-1185">Reference proteome</keyword>
<feature type="region of interest" description="Disordered" evidence="10">
    <location>
        <begin position="351"/>
        <end position="372"/>
    </location>
</feature>
<evidence type="ECO:0000256" key="10">
    <source>
        <dbReference type="SAM" id="MobiDB-lite"/>
    </source>
</evidence>
<dbReference type="InterPro" id="IPR042972">
    <property type="entry name" value="INSM1/2"/>
</dbReference>
<reference evidence="12 13" key="1">
    <citation type="submission" date="2019-08" db="EMBL/GenBank/DDBJ databases">
        <title>Whole genome of Aphis craccivora.</title>
        <authorList>
            <person name="Voronova N.V."/>
            <person name="Shulinski R.S."/>
            <person name="Bandarenka Y.V."/>
            <person name="Zhorov D.G."/>
            <person name="Warner D."/>
        </authorList>
    </citation>
    <scope>NUCLEOTIDE SEQUENCE [LARGE SCALE GENOMIC DNA]</scope>
    <source>
        <strain evidence="12">180601</strain>
        <tissue evidence="12">Whole Body</tissue>
    </source>
</reference>
<dbReference type="GO" id="GO:0001227">
    <property type="term" value="F:DNA-binding transcription repressor activity, RNA polymerase II-specific"/>
    <property type="evidence" value="ECO:0007669"/>
    <property type="project" value="TreeGrafter"/>
</dbReference>
<organism evidence="12 13">
    <name type="scientific">Aphis craccivora</name>
    <name type="common">Cowpea aphid</name>
    <dbReference type="NCBI Taxonomy" id="307492"/>
    <lineage>
        <taxon>Eukaryota</taxon>
        <taxon>Metazoa</taxon>
        <taxon>Ecdysozoa</taxon>
        <taxon>Arthropoda</taxon>
        <taxon>Hexapoda</taxon>
        <taxon>Insecta</taxon>
        <taxon>Pterygota</taxon>
        <taxon>Neoptera</taxon>
        <taxon>Paraneoptera</taxon>
        <taxon>Hemiptera</taxon>
        <taxon>Sternorrhyncha</taxon>
        <taxon>Aphidomorpha</taxon>
        <taxon>Aphidoidea</taxon>
        <taxon>Aphididae</taxon>
        <taxon>Aphidini</taxon>
        <taxon>Aphis</taxon>
        <taxon>Aphis</taxon>
    </lineage>
</organism>
<keyword evidence="8" id="KW-0539">Nucleus</keyword>
<sequence>MTDYAQASTADPSWTWWMTTAVATVRLRNLQNSHQHRQGDGGGSGSSDADDEFAGPGGKRQRVGDVFSGGAAGKDEYWPFERNNGLLHLRHRLDEPEDATSAGPLDLSVKATLTTTTNNNNNNAGKRAGSDGYPAAAAAKTPEKRPAAAAATASRAGKSAKKTSAAAGTAASTTAVKAATRKLLPQLMLDRHVDRSSPVSGTIIVPAGPEEPMTAAAGRKRPASYSPSLSSSSSLPSPPPYSAPMTDCAATQDADDDYDGGDIDPEFNVVVATDEARRQIESIPNALGPYRCRLCGVRYVDAFALARHRCRCIVHVRYTCPECDKVFQCPANLASHRRWHGTGTAAAKTVGAGKVQHGKNGDNNNGGGGSKPVNVPFNVVGDIAATVADVNDGDGANSITTAPMTSISGFKKNILQRAVQAAAAAAAAACNDNNNNDGGNDDNEKHKCNDDRGDIAK</sequence>
<evidence type="ECO:0000256" key="2">
    <source>
        <dbReference type="ARBA" id="ARBA00022723"/>
    </source>
</evidence>
<dbReference type="GO" id="GO:0010564">
    <property type="term" value="P:regulation of cell cycle process"/>
    <property type="evidence" value="ECO:0007669"/>
    <property type="project" value="TreeGrafter"/>
</dbReference>
<comment type="subcellular location">
    <subcellularLocation>
        <location evidence="1">Nucleus</location>
    </subcellularLocation>
</comment>
<evidence type="ECO:0000259" key="11">
    <source>
        <dbReference type="PROSITE" id="PS50157"/>
    </source>
</evidence>
<evidence type="ECO:0000256" key="4">
    <source>
        <dbReference type="ARBA" id="ARBA00022771"/>
    </source>
</evidence>
<dbReference type="AlphaFoldDB" id="A0A6G0Y559"/>
<evidence type="ECO:0000313" key="13">
    <source>
        <dbReference type="Proteomes" id="UP000478052"/>
    </source>
</evidence>
<evidence type="ECO:0000256" key="3">
    <source>
        <dbReference type="ARBA" id="ARBA00022737"/>
    </source>
</evidence>
<dbReference type="PANTHER" id="PTHR15065">
    <property type="entry name" value="INSULINOMA-ASSOCIATED 1"/>
    <property type="match status" value="1"/>
</dbReference>
<evidence type="ECO:0000256" key="7">
    <source>
        <dbReference type="ARBA" id="ARBA00023163"/>
    </source>
</evidence>
<feature type="compositionally biased region" description="Low complexity" evidence="10">
    <location>
        <begin position="243"/>
        <end position="252"/>
    </location>
</feature>
<feature type="compositionally biased region" description="Low complexity" evidence="10">
    <location>
        <begin position="147"/>
        <end position="175"/>
    </location>
</feature>
<dbReference type="FunFam" id="3.30.160.60:FF:001896">
    <property type="entry name" value="insulinoma-associated protein 1b"/>
    <property type="match status" value="1"/>
</dbReference>
<dbReference type="Proteomes" id="UP000478052">
    <property type="component" value="Unassembled WGS sequence"/>
</dbReference>
<feature type="compositionally biased region" description="Low complexity" evidence="10">
    <location>
        <begin position="223"/>
        <end position="235"/>
    </location>
</feature>
<keyword evidence="7" id="KW-0804">Transcription</keyword>
<feature type="region of interest" description="Disordered" evidence="10">
    <location>
        <begin position="194"/>
        <end position="263"/>
    </location>
</feature>
<keyword evidence="2" id="KW-0479">Metal-binding</keyword>
<accession>A0A6G0Y559</accession>
<dbReference type="PROSITE" id="PS50157">
    <property type="entry name" value="ZINC_FINGER_C2H2_2"/>
    <property type="match status" value="1"/>
</dbReference>
<keyword evidence="4 9" id="KW-0863">Zinc-finger</keyword>
<gene>
    <name evidence="12" type="ORF">FWK35_00038791</name>
</gene>
<dbReference type="InterPro" id="IPR036236">
    <property type="entry name" value="Znf_C2H2_sf"/>
</dbReference>
<keyword evidence="5" id="KW-0862">Zinc</keyword>
<evidence type="ECO:0000313" key="12">
    <source>
        <dbReference type="EMBL" id="KAF0749252.1"/>
    </source>
</evidence>
<name>A0A6G0Y559_APHCR</name>
<feature type="compositionally biased region" description="Acidic residues" evidence="10">
    <location>
        <begin position="253"/>
        <end position="263"/>
    </location>
</feature>
<comment type="caution">
    <text evidence="12">The sequence shown here is derived from an EMBL/GenBank/DDBJ whole genome shotgun (WGS) entry which is preliminary data.</text>
</comment>
<dbReference type="GO" id="GO:0017053">
    <property type="term" value="C:transcription repressor complex"/>
    <property type="evidence" value="ECO:0007669"/>
    <property type="project" value="TreeGrafter"/>
</dbReference>
<dbReference type="OrthoDB" id="8953942at2759"/>
<evidence type="ECO:0000256" key="6">
    <source>
        <dbReference type="ARBA" id="ARBA00023015"/>
    </source>
</evidence>
<feature type="domain" description="C2H2-type" evidence="11">
    <location>
        <begin position="318"/>
        <end position="340"/>
    </location>
</feature>
<evidence type="ECO:0000256" key="1">
    <source>
        <dbReference type="ARBA" id="ARBA00004123"/>
    </source>
</evidence>
<dbReference type="SUPFAM" id="SSF57667">
    <property type="entry name" value="beta-beta-alpha zinc fingers"/>
    <property type="match status" value="1"/>
</dbReference>
<feature type="region of interest" description="Disordered" evidence="10">
    <location>
        <begin position="33"/>
        <end position="75"/>
    </location>
</feature>
<dbReference type="GO" id="GO:0008270">
    <property type="term" value="F:zinc ion binding"/>
    <property type="evidence" value="ECO:0007669"/>
    <property type="project" value="UniProtKB-KW"/>
</dbReference>
<protein>
    <submittedName>
        <fullName evidence="12">Myc-associated zinc finger protein-like</fullName>
    </submittedName>
</protein>
<dbReference type="PANTHER" id="PTHR15065:SF4">
    <property type="entry name" value="LD18634P"/>
    <property type="match status" value="1"/>
</dbReference>
<evidence type="ECO:0000256" key="8">
    <source>
        <dbReference type="ARBA" id="ARBA00023242"/>
    </source>
</evidence>
<dbReference type="GO" id="GO:0030182">
    <property type="term" value="P:neuron differentiation"/>
    <property type="evidence" value="ECO:0007669"/>
    <property type="project" value="TreeGrafter"/>
</dbReference>
<keyword evidence="6" id="KW-0805">Transcription regulation</keyword>